<comment type="subcellular location">
    <subcellularLocation>
        <location evidence="1 12">Nucleus</location>
    </subcellularLocation>
</comment>
<keyword evidence="15" id="KW-1185">Reference proteome</keyword>
<dbReference type="Gene3D" id="2.20.28.10">
    <property type="match status" value="1"/>
</dbReference>
<dbReference type="FunFam" id="3.30.1640.10:FF:000015">
    <property type="entry name" value="DNA helicase"/>
    <property type="match status" value="1"/>
</dbReference>
<dbReference type="AlphaFoldDB" id="A0A109V0F5"/>
<evidence type="ECO:0000256" key="8">
    <source>
        <dbReference type="ARBA" id="ARBA00023125"/>
    </source>
</evidence>
<dbReference type="InterPro" id="IPR031327">
    <property type="entry name" value="MCM"/>
</dbReference>
<dbReference type="FunFam" id="2.20.28.10:FF:000014">
    <property type="entry name" value="DNA helicase"/>
    <property type="match status" value="1"/>
</dbReference>
<dbReference type="PROSITE" id="PS50051">
    <property type="entry name" value="MCM_2"/>
    <property type="match status" value="1"/>
</dbReference>
<keyword evidence="4 11" id="KW-0547">Nucleotide-binding</keyword>
<proteinExistence type="inferred from homology"/>
<organism evidence="14 15">
    <name type="scientific">Eremothecium sinecaudum</name>
    <dbReference type="NCBI Taxonomy" id="45286"/>
    <lineage>
        <taxon>Eukaryota</taxon>
        <taxon>Fungi</taxon>
        <taxon>Dikarya</taxon>
        <taxon>Ascomycota</taxon>
        <taxon>Saccharomycotina</taxon>
        <taxon>Saccharomycetes</taxon>
        <taxon>Saccharomycetales</taxon>
        <taxon>Saccharomycetaceae</taxon>
        <taxon>Eremothecium</taxon>
    </lineage>
</organism>
<dbReference type="STRING" id="45286.A0A109V0F5"/>
<dbReference type="PANTHER" id="PTHR11630">
    <property type="entry name" value="DNA REPLICATION LICENSING FACTOR MCM FAMILY MEMBER"/>
    <property type="match status" value="1"/>
</dbReference>
<dbReference type="InterPro" id="IPR033762">
    <property type="entry name" value="MCM_OB"/>
</dbReference>
<evidence type="ECO:0000256" key="2">
    <source>
        <dbReference type="ARBA" id="ARBA00008010"/>
    </source>
</evidence>
<keyword evidence="5 12" id="KW-0378">Hydrolase</keyword>
<dbReference type="OrthoDB" id="10036721at2759"/>
<evidence type="ECO:0000313" key="15">
    <source>
        <dbReference type="Proteomes" id="UP000243052"/>
    </source>
</evidence>
<dbReference type="Gene3D" id="2.40.50.140">
    <property type="entry name" value="Nucleic acid-binding proteins"/>
    <property type="match status" value="1"/>
</dbReference>
<dbReference type="GeneID" id="28726240"/>
<dbReference type="SUPFAM" id="SSF50249">
    <property type="entry name" value="Nucleic acid-binding proteins"/>
    <property type="match status" value="1"/>
</dbReference>
<evidence type="ECO:0000256" key="1">
    <source>
        <dbReference type="ARBA" id="ARBA00004123"/>
    </source>
</evidence>
<evidence type="ECO:0000259" key="13">
    <source>
        <dbReference type="PROSITE" id="PS50051"/>
    </source>
</evidence>
<dbReference type="Proteomes" id="UP000243052">
    <property type="component" value="Chromosome viii"/>
</dbReference>
<dbReference type="PROSITE" id="PS00847">
    <property type="entry name" value="MCM_1"/>
    <property type="match status" value="1"/>
</dbReference>
<dbReference type="SUPFAM" id="SSF52540">
    <property type="entry name" value="P-loop containing nucleoside triphosphate hydrolases"/>
    <property type="match status" value="1"/>
</dbReference>
<dbReference type="GO" id="GO:0017116">
    <property type="term" value="F:single-stranded DNA helicase activity"/>
    <property type="evidence" value="ECO:0007669"/>
    <property type="project" value="TreeGrafter"/>
</dbReference>
<dbReference type="GO" id="GO:0006279">
    <property type="term" value="P:premeiotic DNA replication"/>
    <property type="evidence" value="ECO:0007669"/>
    <property type="project" value="UniProtKB-ARBA"/>
</dbReference>
<evidence type="ECO:0000256" key="9">
    <source>
        <dbReference type="ARBA" id="ARBA00023242"/>
    </source>
</evidence>
<dbReference type="GO" id="GO:0005656">
    <property type="term" value="C:nuclear pre-replicative complex"/>
    <property type="evidence" value="ECO:0007669"/>
    <property type="project" value="UniProtKB-ARBA"/>
</dbReference>
<dbReference type="InterPro" id="IPR012340">
    <property type="entry name" value="NA-bd_OB-fold"/>
</dbReference>
<evidence type="ECO:0000256" key="3">
    <source>
        <dbReference type="ARBA" id="ARBA00022705"/>
    </source>
</evidence>
<dbReference type="GO" id="GO:0043138">
    <property type="term" value="F:3'-5' DNA helicase activity"/>
    <property type="evidence" value="ECO:0007669"/>
    <property type="project" value="TreeGrafter"/>
</dbReference>
<dbReference type="InterPro" id="IPR041562">
    <property type="entry name" value="MCM_lid"/>
</dbReference>
<dbReference type="GO" id="GO:0005524">
    <property type="term" value="F:ATP binding"/>
    <property type="evidence" value="ECO:0007669"/>
    <property type="project" value="UniProtKB-UniRule"/>
</dbReference>
<dbReference type="GO" id="GO:0042555">
    <property type="term" value="C:MCM complex"/>
    <property type="evidence" value="ECO:0007669"/>
    <property type="project" value="UniProtKB-UniRule"/>
</dbReference>
<dbReference type="Gene3D" id="3.40.50.300">
    <property type="entry name" value="P-loop containing nucleotide triphosphate hydrolases"/>
    <property type="match status" value="1"/>
</dbReference>
<dbReference type="InterPro" id="IPR008048">
    <property type="entry name" value="MCM5"/>
</dbReference>
<evidence type="ECO:0000256" key="11">
    <source>
        <dbReference type="RuleBase" id="RU004070"/>
    </source>
</evidence>
<keyword evidence="3 12" id="KW-0235">DNA replication</keyword>
<dbReference type="InterPro" id="IPR054125">
    <property type="entry name" value="MCM5_C"/>
</dbReference>
<dbReference type="FunFam" id="3.40.50.300:FF:000241">
    <property type="entry name" value="DNA helicase"/>
    <property type="match status" value="1"/>
</dbReference>
<dbReference type="PANTHER" id="PTHR11630:SF42">
    <property type="entry name" value="DNA REPLICATION LICENSING FACTOR MCM5"/>
    <property type="match status" value="1"/>
</dbReference>
<dbReference type="InterPro" id="IPR001208">
    <property type="entry name" value="MCM_dom"/>
</dbReference>
<dbReference type="GO" id="GO:0003697">
    <property type="term" value="F:single-stranded DNA binding"/>
    <property type="evidence" value="ECO:0007669"/>
    <property type="project" value="TreeGrafter"/>
</dbReference>
<dbReference type="Pfam" id="PF17855">
    <property type="entry name" value="MCM_lid"/>
    <property type="match status" value="1"/>
</dbReference>
<reference evidence="14 15" key="1">
    <citation type="submission" date="2016-01" db="EMBL/GenBank/DDBJ databases">
        <title>Genome sequence of the yeast Holleya sinecauda.</title>
        <authorList>
            <person name="Dietrich F.S."/>
        </authorList>
    </citation>
    <scope>NUCLEOTIDE SEQUENCE [LARGE SCALE GENOMIC DNA]</scope>
    <source>
        <strain evidence="14 15">ATCC 58844</strain>
    </source>
</reference>
<dbReference type="InterPro" id="IPR018525">
    <property type="entry name" value="MCM_CS"/>
</dbReference>
<name>A0A109V0F5_9SACH</name>
<keyword evidence="10 12" id="KW-0131">Cell cycle</keyword>
<accession>A0A109V0F5</accession>
<keyword evidence="8 11" id="KW-0238">DNA-binding</keyword>
<feature type="domain" description="MCM C-terminal AAA(+) ATPase" evidence="13">
    <location>
        <begin position="350"/>
        <end position="556"/>
    </location>
</feature>
<evidence type="ECO:0000256" key="10">
    <source>
        <dbReference type="ARBA" id="ARBA00023306"/>
    </source>
</evidence>
<dbReference type="GO" id="GO:0016887">
    <property type="term" value="F:ATP hydrolysis activity"/>
    <property type="evidence" value="ECO:0007669"/>
    <property type="project" value="RHEA"/>
</dbReference>
<dbReference type="Gene3D" id="3.30.1640.10">
    <property type="entry name" value="mini-chromosome maintenance (MCM) complex, chain A, domain 1"/>
    <property type="match status" value="1"/>
</dbReference>
<dbReference type="Pfam" id="PF00493">
    <property type="entry name" value="MCM"/>
    <property type="match status" value="1"/>
</dbReference>
<evidence type="ECO:0000313" key="14">
    <source>
        <dbReference type="EMBL" id="AMD22875.1"/>
    </source>
</evidence>
<dbReference type="PRINTS" id="PR01657">
    <property type="entry name" value="MCMFAMILY"/>
</dbReference>
<dbReference type="CDD" id="cd17756">
    <property type="entry name" value="MCM5"/>
    <property type="match status" value="1"/>
</dbReference>
<dbReference type="EC" id="3.6.4.12" evidence="12"/>
<evidence type="ECO:0000256" key="7">
    <source>
        <dbReference type="ARBA" id="ARBA00022840"/>
    </source>
</evidence>
<dbReference type="PRINTS" id="PR01661">
    <property type="entry name" value="MCMPROTEIN5"/>
</dbReference>
<dbReference type="Pfam" id="PF21933">
    <property type="entry name" value="MCM5_C"/>
    <property type="match status" value="1"/>
</dbReference>
<keyword evidence="7 11" id="KW-0067">ATP-binding</keyword>
<dbReference type="GO" id="GO:0071162">
    <property type="term" value="C:CMG complex"/>
    <property type="evidence" value="ECO:0007669"/>
    <property type="project" value="UniProtKB-ARBA"/>
</dbReference>
<dbReference type="SMART" id="SM00350">
    <property type="entry name" value="MCM"/>
    <property type="match status" value="1"/>
</dbReference>
<dbReference type="GO" id="GO:0006267">
    <property type="term" value="P:pre-replicative complex assembly involved in nuclear cell cycle DNA replication"/>
    <property type="evidence" value="ECO:0007669"/>
    <property type="project" value="UniProtKB-ARBA"/>
</dbReference>
<dbReference type="GO" id="GO:0000727">
    <property type="term" value="P:double-strand break repair via break-induced replication"/>
    <property type="evidence" value="ECO:0007669"/>
    <property type="project" value="UniProtKB-ARBA"/>
</dbReference>
<dbReference type="InterPro" id="IPR027925">
    <property type="entry name" value="MCM_N"/>
</dbReference>
<evidence type="ECO:0000256" key="5">
    <source>
        <dbReference type="ARBA" id="ARBA00022801"/>
    </source>
</evidence>
<sequence>MSFDATRVYTTSVLQGEETGDHENSEIVKSFRNFVLEFRLDANFVYRDQLRNNLLVRNYSLTVNMEHLIGYNEELYKLLREDPIELIPLFEQAVTQVARRIALLSQGAGGEKNDSEMLGLSLQLGAFPTCQLILRSHSSETPIRNLDSQNVSKIVRISGIIISASVLTSRATHLSLVCKNCRHMTSMDLNNFQSLSGNNNLTLPRSCLADHSKTEGPGSGNPCGQDPYMVVHENSKFIDQQFLKLQEIPESVPIGEMPRNLLMTCDRYLANRVVPGTRVTIVGIYSIYQSKGSRASGGGSGGNRPVAIRNPYIKVLGIETLSNNPINSALSLFNEVEEEEFLRMSRMPNLYEVFAKSIAPSIYGNADIKKAIVCLLMGGSKKILPDGMRLRGDINVLLLGDPGTAKSQLLKFVEKVSPIAIYTSGKGSSAAGLTASVQRDPNTREFYLEGGAMVLADGGTVCIDEFDKMRDEDRVAIHEAMEQQTISIAKAGITTVLNSRTSVLAAANPIYGRYDELKSPGENIDFQTTILSRFDMIFIVKDDHNEQRDISIAYHVMNIHTGRAAVAENAKDAENANGEIPIEKMKRYITYCRAKCAPRLSPQAAEKLSSHFVTIRRQLLINELESREKSSIPITIRQLEAIIRITESLAKLELSSVAEERHVDEAIRLFQASTMDAASQDPIGGMRDASVVSEVRNLESELKRRLPIGWSTSYQTLKREFVQSNRYSQQALDRALYILERHETIQLRHQGQNIYRNGV</sequence>
<dbReference type="Pfam" id="PF17207">
    <property type="entry name" value="MCM_OB"/>
    <property type="match status" value="1"/>
</dbReference>
<dbReference type="InterPro" id="IPR027417">
    <property type="entry name" value="P-loop_NTPase"/>
</dbReference>
<gene>
    <name evidence="14" type="ORF">AW171_hschr84934</name>
</gene>
<comment type="subunit">
    <text evidence="12">Component of the MCM2-7 complex.</text>
</comment>
<comment type="catalytic activity">
    <reaction evidence="12">
        <text>ATP + H2O = ADP + phosphate + H(+)</text>
        <dbReference type="Rhea" id="RHEA:13065"/>
        <dbReference type="ChEBI" id="CHEBI:15377"/>
        <dbReference type="ChEBI" id="CHEBI:15378"/>
        <dbReference type="ChEBI" id="CHEBI:30616"/>
        <dbReference type="ChEBI" id="CHEBI:43474"/>
        <dbReference type="ChEBI" id="CHEBI:456216"/>
        <dbReference type="EC" id="3.6.4.12"/>
    </reaction>
</comment>
<evidence type="ECO:0000256" key="4">
    <source>
        <dbReference type="ARBA" id="ARBA00022741"/>
    </source>
</evidence>
<dbReference type="GO" id="GO:0003688">
    <property type="term" value="F:DNA replication origin binding"/>
    <property type="evidence" value="ECO:0007669"/>
    <property type="project" value="UniProtKB-UniRule"/>
</dbReference>
<dbReference type="GO" id="GO:0043596">
    <property type="term" value="C:nuclear replication fork"/>
    <property type="evidence" value="ECO:0007669"/>
    <property type="project" value="UniProtKB-ARBA"/>
</dbReference>
<keyword evidence="6 12" id="KW-0347">Helicase</keyword>
<comment type="similarity">
    <text evidence="2 11">Belongs to the MCM family.</text>
</comment>
<comment type="function">
    <text evidence="12">Acts as component of the MCM2-7 complex (MCM complex) which is the replicative helicase essential for 'once per cell cycle' DNA replication initiation and elongation in eukaryotic cells. The active ATPase sites in the MCM2-7 ring are formed through the interaction surfaces of two neighboring subunits such that a critical structure of a conserved arginine finger motif is provided in trans relative to the ATP-binding site of the Walker A box of the adjacent subunit. The six ATPase active sites, however, are likely to contribute differentially to the complex helicase activity.</text>
</comment>
<evidence type="ECO:0000256" key="12">
    <source>
        <dbReference type="RuleBase" id="RU368063"/>
    </source>
</evidence>
<protein>
    <recommendedName>
        <fullName evidence="12">DNA replication licensing factor MCM5</fullName>
        <ecNumber evidence="12">3.6.4.12</ecNumber>
    </recommendedName>
</protein>
<evidence type="ECO:0000256" key="6">
    <source>
        <dbReference type="ARBA" id="ARBA00022806"/>
    </source>
</evidence>
<keyword evidence="9 12" id="KW-0539">Nucleus</keyword>
<dbReference type="Pfam" id="PF14551">
    <property type="entry name" value="MCM_N"/>
    <property type="match status" value="1"/>
</dbReference>
<dbReference type="EMBL" id="CP014248">
    <property type="protein sequence ID" value="AMD22875.1"/>
    <property type="molecule type" value="Genomic_DNA"/>
</dbReference>
<dbReference type="RefSeq" id="XP_017989871.1">
    <property type="nucleotide sequence ID" value="XM_018134382.1"/>
</dbReference>
<dbReference type="GO" id="GO:0006270">
    <property type="term" value="P:DNA replication initiation"/>
    <property type="evidence" value="ECO:0007669"/>
    <property type="project" value="UniProtKB-UniRule"/>
</dbReference>